<comment type="caution">
    <text evidence="1">The sequence shown here is derived from an EMBL/GenBank/DDBJ whole genome shotgun (WGS) entry which is preliminary data.</text>
</comment>
<dbReference type="EMBL" id="FNBW01000019">
    <property type="protein sequence ID" value="SDG49982.1"/>
    <property type="molecule type" value="Genomic_DNA"/>
</dbReference>
<name>A0A8G2F5I5_9PROT</name>
<dbReference type="Gene3D" id="3.40.50.150">
    <property type="entry name" value="Vaccinia Virus protein VP39"/>
    <property type="match status" value="1"/>
</dbReference>
<dbReference type="InterPro" id="IPR029063">
    <property type="entry name" value="SAM-dependent_MTases_sf"/>
</dbReference>
<keyword evidence="2" id="KW-1185">Reference proteome</keyword>
<accession>A0A8G2F5I5</accession>
<evidence type="ECO:0000313" key="2">
    <source>
        <dbReference type="Proteomes" id="UP000198615"/>
    </source>
</evidence>
<dbReference type="InterPro" id="IPR010342">
    <property type="entry name" value="DUF938"/>
</dbReference>
<evidence type="ECO:0000313" key="1">
    <source>
        <dbReference type="EMBL" id="SDG49982.1"/>
    </source>
</evidence>
<dbReference type="RefSeq" id="WP_245702140.1">
    <property type="nucleotide sequence ID" value="NZ_FNBW01000019.1"/>
</dbReference>
<evidence type="ECO:0008006" key="3">
    <source>
        <dbReference type="Google" id="ProtNLM"/>
    </source>
</evidence>
<dbReference type="Proteomes" id="UP000198615">
    <property type="component" value="Unassembled WGS sequence"/>
</dbReference>
<organism evidence="1 2">
    <name type="scientific">Thalassobaculum litoreum DSM 18839</name>
    <dbReference type="NCBI Taxonomy" id="1123362"/>
    <lineage>
        <taxon>Bacteria</taxon>
        <taxon>Pseudomonadati</taxon>
        <taxon>Pseudomonadota</taxon>
        <taxon>Alphaproteobacteria</taxon>
        <taxon>Rhodospirillales</taxon>
        <taxon>Thalassobaculaceae</taxon>
        <taxon>Thalassobaculum</taxon>
    </lineage>
</organism>
<dbReference type="PANTHER" id="PTHR20974">
    <property type="entry name" value="UPF0585 PROTEIN CG18661"/>
    <property type="match status" value="1"/>
</dbReference>
<dbReference type="AlphaFoldDB" id="A0A8G2F5I5"/>
<sequence length="237" mass="24996">MDPSAPSTPGNAGRETPARGIGFDAVIAAETPDGAMDAPAARRNARPLLAILQAELPPTGTVLEIGSGTGHHAAAFIQALHPRRWLPTETTRERRDSIAAWTAVLPPPAPRPMAPRALDASADVEAWPVADCAPFTGMLSVNVIHIAPWNVALGIFAGAMRWLAPGAPLILYGPFHRDGRSMSDGNTAFDADLRRQDARLGIRDLERDVLPAAAEAGLAPTAIHEMPANNLCVVLRG</sequence>
<reference evidence="1 2" key="1">
    <citation type="submission" date="2016-10" db="EMBL/GenBank/DDBJ databases">
        <authorList>
            <person name="Varghese N."/>
            <person name="Submissions S."/>
        </authorList>
    </citation>
    <scope>NUCLEOTIDE SEQUENCE [LARGE SCALE GENOMIC DNA]</scope>
    <source>
        <strain evidence="1 2">DSM 18839</strain>
    </source>
</reference>
<dbReference type="Pfam" id="PF06080">
    <property type="entry name" value="DUF938"/>
    <property type="match status" value="1"/>
</dbReference>
<proteinExistence type="predicted"/>
<gene>
    <name evidence="1" type="ORF">SAMN05660686_04619</name>
</gene>
<protein>
    <recommendedName>
        <fullName evidence="3">DUF938 domain-containing protein</fullName>
    </recommendedName>
</protein>
<dbReference type="SUPFAM" id="SSF53335">
    <property type="entry name" value="S-adenosyl-L-methionine-dependent methyltransferases"/>
    <property type="match status" value="1"/>
</dbReference>
<dbReference type="PANTHER" id="PTHR20974:SF0">
    <property type="entry name" value="UPF0585 PROTEIN CG18661"/>
    <property type="match status" value="1"/>
</dbReference>